<name>A0A9R1UH24_LACSA</name>
<accession>A0A9R1UH24</accession>
<reference evidence="1 2" key="1">
    <citation type="journal article" date="2017" name="Nat. Commun.">
        <title>Genome assembly with in vitro proximity ligation data and whole-genome triplication in lettuce.</title>
        <authorList>
            <person name="Reyes-Chin-Wo S."/>
            <person name="Wang Z."/>
            <person name="Yang X."/>
            <person name="Kozik A."/>
            <person name="Arikit S."/>
            <person name="Song C."/>
            <person name="Xia L."/>
            <person name="Froenicke L."/>
            <person name="Lavelle D.O."/>
            <person name="Truco M.J."/>
            <person name="Xia R."/>
            <person name="Zhu S."/>
            <person name="Xu C."/>
            <person name="Xu H."/>
            <person name="Xu X."/>
            <person name="Cox K."/>
            <person name="Korf I."/>
            <person name="Meyers B.C."/>
            <person name="Michelmore R.W."/>
        </authorList>
    </citation>
    <scope>NUCLEOTIDE SEQUENCE [LARGE SCALE GENOMIC DNA]</scope>
    <source>
        <strain evidence="2">cv. Salinas</strain>
        <tissue evidence="1">Seedlings</tissue>
    </source>
</reference>
<dbReference type="EMBL" id="NBSK02000009">
    <property type="protein sequence ID" value="KAJ0187295.1"/>
    <property type="molecule type" value="Genomic_DNA"/>
</dbReference>
<dbReference type="AlphaFoldDB" id="A0A9R1UH24"/>
<sequence length="141" mass="16983">MNTRVQDNKLKSYEDNEVIRCHNCQGEKHFAKDCKMKTMKVKDESHYLQKAEQIKKQSKDKAFKFCFMVDDDKEPSPLHQQAVEKIRFTLHDNHLTIEPFNDDIDHISEMIKEYVTNVEYRVSYYKDELTDTQFRLEEPRC</sequence>
<evidence type="ECO:0000313" key="1">
    <source>
        <dbReference type="EMBL" id="KAJ0187295.1"/>
    </source>
</evidence>
<gene>
    <name evidence="1" type="ORF">LSAT_V11C900489110</name>
</gene>
<comment type="caution">
    <text evidence="1">The sequence shown here is derived from an EMBL/GenBank/DDBJ whole genome shotgun (WGS) entry which is preliminary data.</text>
</comment>
<dbReference type="Proteomes" id="UP000235145">
    <property type="component" value="Unassembled WGS sequence"/>
</dbReference>
<protein>
    <recommendedName>
        <fullName evidence="3">CCHC-type domain-containing protein</fullName>
    </recommendedName>
</protein>
<proteinExistence type="predicted"/>
<keyword evidence="2" id="KW-1185">Reference proteome</keyword>
<organism evidence="1 2">
    <name type="scientific">Lactuca sativa</name>
    <name type="common">Garden lettuce</name>
    <dbReference type="NCBI Taxonomy" id="4236"/>
    <lineage>
        <taxon>Eukaryota</taxon>
        <taxon>Viridiplantae</taxon>
        <taxon>Streptophyta</taxon>
        <taxon>Embryophyta</taxon>
        <taxon>Tracheophyta</taxon>
        <taxon>Spermatophyta</taxon>
        <taxon>Magnoliopsida</taxon>
        <taxon>eudicotyledons</taxon>
        <taxon>Gunneridae</taxon>
        <taxon>Pentapetalae</taxon>
        <taxon>asterids</taxon>
        <taxon>campanulids</taxon>
        <taxon>Asterales</taxon>
        <taxon>Asteraceae</taxon>
        <taxon>Cichorioideae</taxon>
        <taxon>Cichorieae</taxon>
        <taxon>Lactucinae</taxon>
        <taxon>Lactuca</taxon>
    </lineage>
</organism>
<evidence type="ECO:0008006" key="3">
    <source>
        <dbReference type="Google" id="ProtNLM"/>
    </source>
</evidence>
<evidence type="ECO:0000313" key="2">
    <source>
        <dbReference type="Proteomes" id="UP000235145"/>
    </source>
</evidence>